<evidence type="ECO:0000256" key="1">
    <source>
        <dbReference type="ARBA" id="ARBA00004123"/>
    </source>
</evidence>
<accession>A0A1E3QSM8</accession>
<dbReference type="STRING" id="984486.A0A1E3QSM8"/>
<keyword evidence="5" id="KW-0963">Cytoplasm</keyword>
<evidence type="ECO:0000256" key="2">
    <source>
        <dbReference type="ARBA" id="ARBA00004496"/>
    </source>
</evidence>
<evidence type="ECO:0000256" key="4">
    <source>
        <dbReference type="ARBA" id="ARBA00005673"/>
    </source>
</evidence>
<dbReference type="EMBL" id="KV454431">
    <property type="protein sequence ID" value="ODQ80022.1"/>
    <property type="molecule type" value="Genomic_DNA"/>
</dbReference>
<organism evidence="10 11">
    <name type="scientific">Babjeviella inositovora NRRL Y-12698</name>
    <dbReference type="NCBI Taxonomy" id="984486"/>
    <lineage>
        <taxon>Eukaryota</taxon>
        <taxon>Fungi</taxon>
        <taxon>Dikarya</taxon>
        <taxon>Ascomycota</taxon>
        <taxon>Saccharomycotina</taxon>
        <taxon>Pichiomycetes</taxon>
        <taxon>Serinales incertae sedis</taxon>
        <taxon>Babjeviella</taxon>
    </lineage>
</organism>
<proteinExistence type="inferred from homology"/>
<sequence>MSAKLTNDEIALYDRQIRLWGMEAQQRLRSANILLINLSGVGTEVAKNLVLGGIGALTVLDSHTVIAEDLSCQFFQTEADIGTSRVGAALARIQELNNRVVLTSETRSLSDVDEVWFGQFDIVIATELGRNEIVAVNDACRRHRVPFYAAGLHGLFGYVFVDLIEHRSTKVKPVNNKKLTPVGTVVNGVKTVVAVEAVEDKKVKPTEERVTVLDTYRPFRDTFLSTQLPQQLNRRQLKQLTPALPIILALFSQPRPAHVSQTIETFALSKEEVFRATEN</sequence>
<reference evidence="11" key="1">
    <citation type="submission" date="2016-05" db="EMBL/GenBank/DDBJ databases">
        <title>Comparative genomics of biotechnologically important yeasts.</title>
        <authorList>
            <consortium name="DOE Joint Genome Institute"/>
            <person name="Riley R."/>
            <person name="Haridas S."/>
            <person name="Wolfe K.H."/>
            <person name="Lopes M.R."/>
            <person name="Hittinger C.T."/>
            <person name="Goker M."/>
            <person name="Salamov A."/>
            <person name="Wisecaver J."/>
            <person name="Long T.M."/>
            <person name="Aerts A.L."/>
            <person name="Barry K."/>
            <person name="Choi C."/>
            <person name="Clum A."/>
            <person name="Coughlan A.Y."/>
            <person name="Deshpande S."/>
            <person name="Douglass A.P."/>
            <person name="Hanson S.J."/>
            <person name="Klenk H.-P."/>
            <person name="Labutti K."/>
            <person name="Lapidus A."/>
            <person name="Lindquist E."/>
            <person name="Lipzen A."/>
            <person name="Meier-Kolthoff J.P."/>
            <person name="Ohm R.A."/>
            <person name="Otillar R.P."/>
            <person name="Pangilinan J."/>
            <person name="Peng Y."/>
            <person name="Rokas A."/>
            <person name="Rosa C.A."/>
            <person name="Scheuner C."/>
            <person name="Sibirny A.A."/>
            <person name="Slot J.C."/>
            <person name="Stielow J.B."/>
            <person name="Sun H."/>
            <person name="Kurtzman C.P."/>
            <person name="Blackwell M."/>
            <person name="Grigoriev I.V."/>
            <person name="Jeffries T.W."/>
        </authorList>
    </citation>
    <scope>NUCLEOTIDE SEQUENCE [LARGE SCALE GENOMIC DNA]</scope>
    <source>
        <strain evidence="11">NRRL Y-12698</strain>
    </source>
</reference>
<evidence type="ECO:0000313" key="11">
    <source>
        <dbReference type="Proteomes" id="UP000094336"/>
    </source>
</evidence>
<name>A0A1E3QSM8_9ASCO</name>
<dbReference type="GO" id="GO:0019948">
    <property type="term" value="F:SUMO activating enzyme activity"/>
    <property type="evidence" value="ECO:0007669"/>
    <property type="project" value="TreeGrafter"/>
</dbReference>
<evidence type="ECO:0000256" key="8">
    <source>
        <dbReference type="ARBA" id="ARBA00044354"/>
    </source>
</evidence>
<dbReference type="GO" id="GO:0016925">
    <property type="term" value="P:protein sumoylation"/>
    <property type="evidence" value="ECO:0007669"/>
    <property type="project" value="TreeGrafter"/>
</dbReference>
<dbReference type="SUPFAM" id="SSF69572">
    <property type="entry name" value="Activating enzymes of the ubiquitin-like proteins"/>
    <property type="match status" value="1"/>
</dbReference>
<dbReference type="PANTHER" id="PTHR10953:SF162">
    <property type="entry name" value="SUMO-ACTIVATING ENZYME SUBUNIT 1"/>
    <property type="match status" value="1"/>
</dbReference>
<dbReference type="Pfam" id="PF00899">
    <property type="entry name" value="ThiF"/>
    <property type="match status" value="1"/>
</dbReference>
<dbReference type="InterPro" id="IPR035985">
    <property type="entry name" value="Ubiquitin-activating_enz"/>
</dbReference>
<dbReference type="OrthoDB" id="1708823at2759"/>
<keyword evidence="6" id="KW-0833">Ubl conjugation pathway</keyword>
<feature type="domain" description="THIF-type NAD/FAD binding fold" evidence="9">
    <location>
        <begin position="13"/>
        <end position="173"/>
    </location>
</feature>
<dbReference type="AlphaFoldDB" id="A0A1E3QSM8"/>
<dbReference type="Proteomes" id="UP000094336">
    <property type="component" value="Unassembled WGS sequence"/>
</dbReference>
<evidence type="ECO:0000256" key="7">
    <source>
        <dbReference type="ARBA" id="ARBA00023242"/>
    </source>
</evidence>
<dbReference type="CDD" id="cd01492">
    <property type="entry name" value="Aos1_SUMO"/>
    <property type="match status" value="1"/>
</dbReference>
<keyword evidence="11" id="KW-1185">Reference proteome</keyword>
<dbReference type="InterPro" id="IPR000011">
    <property type="entry name" value="UBQ/SUMO-activ_enz_E1-like"/>
</dbReference>
<evidence type="ECO:0000256" key="3">
    <source>
        <dbReference type="ARBA" id="ARBA00004718"/>
    </source>
</evidence>
<comment type="pathway">
    <text evidence="3">Protein modification; protein sumoylation.</text>
</comment>
<dbReference type="GO" id="GO:0005737">
    <property type="term" value="C:cytoplasm"/>
    <property type="evidence" value="ECO:0007669"/>
    <property type="project" value="UniProtKB-SubCell"/>
</dbReference>
<keyword evidence="7" id="KW-0539">Nucleus</keyword>
<gene>
    <name evidence="10" type="ORF">BABINDRAFT_161667</name>
</gene>
<dbReference type="Gene3D" id="3.40.50.720">
    <property type="entry name" value="NAD(P)-binding Rossmann-like Domain"/>
    <property type="match status" value="1"/>
</dbReference>
<dbReference type="RefSeq" id="XP_018985350.1">
    <property type="nucleotide sequence ID" value="XM_019128940.1"/>
</dbReference>
<evidence type="ECO:0000259" key="9">
    <source>
        <dbReference type="Pfam" id="PF00899"/>
    </source>
</evidence>
<dbReference type="GO" id="GO:0031510">
    <property type="term" value="C:SUMO activating enzyme complex"/>
    <property type="evidence" value="ECO:0007669"/>
    <property type="project" value="TreeGrafter"/>
</dbReference>
<comment type="similarity">
    <text evidence="4">Belongs to the ubiquitin-activating E1 family.</text>
</comment>
<evidence type="ECO:0000313" key="10">
    <source>
        <dbReference type="EMBL" id="ODQ80022.1"/>
    </source>
</evidence>
<evidence type="ECO:0000256" key="5">
    <source>
        <dbReference type="ARBA" id="ARBA00022490"/>
    </source>
</evidence>
<feature type="non-terminal residue" evidence="10">
    <location>
        <position position="279"/>
    </location>
</feature>
<dbReference type="GeneID" id="30146793"/>
<dbReference type="PANTHER" id="PTHR10953">
    <property type="entry name" value="UBIQUITIN-ACTIVATING ENZYME E1"/>
    <property type="match status" value="1"/>
</dbReference>
<dbReference type="InterPro" id="IPR000594">
    <property type="entry name" value="ThiF_NAD_FAD-bd"/>
</dbReference>
<evidence type="ECO:0000256" key="6">
    <source>
        <dbReference type="ARBA" id="ARBA00022786"/>
    </source>
</evidence>
<dbReference type="PRINTS" id="PR01849">
    <property type="entry name" value="UBIQUITINACT"/>
</dbReference>
<comment type="subcellular location">
    <subcellularLocation>
        <location evidence="2">Cytoplasm</location>
    </subcellularLocation>
    <subcellularLocation>
        <location evidence="1">Nucleus</location>
    </subcellularLocation>
</comment>
<protein>
    <recommendedName>
        <fullName evidence="8">Ubiquitin-like 1-activating enzyme E1A</fullName>
    </recommendedName>
</protein>
<dbReference type="InterPro" id="IPR045886">
    <property type="entry name" value="ThiF/MoeB/HesA"/>
</dbReference>